<comment type="subcellular location">
    <subcellularLocation>
        <location evidence="1">Membrane</location>
        <topology evidence="1">Multi-pass membrane protein</topology>
    </subcellularLocation>
</comment>
<gene>
    <name evidence="6" type="ORF">HAP48_006850</name>
</gene>
<sequence length="163" mass="18662">MTPGIAKFVFVMMAVGWYLVRYKYTRRARREKVATSARGLRENTLLLISLTGLGIVPFIYIVTAIPHFASYAFRPAQAWLGVFLAVAALIMFRLTHRALGRNWSLSLDVRENHRLITDGIYRESRHPMYSAFWLWAVAQALLMPNLVAGFAGLIVRIRRRPPD</sequence>
<comment type="caution">
    <text evidence="6">The sequence shown here is derived from an EMBL/GenBank/DDBJ whole genome shotgun (WGS) entry which is preliminary data.</text>
</comment>
<evidence type="ECO:0000256" key="5">
    <source>
        <dbReference type="SAM" id="Phobius"/>
    </source>
</evidence>
<dbReference type="InterPro" id="IPR054851">
    <property type="entry name" value="Isoprenylcys_mtase"/>
</dbReference>
<evidence type="ECO:0000256" key="4">
    <source>
        <dbReference type="ARBA" id="ARBA00023136"/>
    </source>
</evidence>
<organism evidence="6">
    <name type="scientific">Bradyrhizobium septentrionale</name>
    <dbReference type="NCBI Taxonomy" id="1404411"/>
    <lineage>
        <taxon>Bacteria</taxon>
        <taxon>Pseudomonadati</taxon>
        <taxon>Pseudomonadota</taxon>
        <taxon>Alphaproteobacteria</taxon>
        <taxon>Hyphomicrobiales</taxon>
        <taxon>Nitrobacteraceae</taxon>
        <taxon>Bradyrhizobium</taxon>
    </lineage>
</organism>
<feature type="transmembrane region" description="Helical" evidence="5">
    <location>
        <begin position="45"/>
        <end position="65"/>
    </location>
</feature>
<dbReference type="PANTHER" id="PTHR12714:SF9">
    <property type="entry name" value="PROTEIN-S-ISOPRENYLCYSTEINE O-METHYLTRANSFERASE"/>
    <property type="match status" value="1"/>
</dbReference>
<keyword evidence="2 5" id="KW-0812">Transmembrane</keyword>
<evidence type="ECO:0000256" key="2">
    <source>
        <dbReference type="ARBA" id="ARBA00022692"/>
    </source>
</evidence>
<dbReference type="NCBIfam" id="NF040696">
    <property type="entry name" value="isopcys_mtase"/>
    <property type="match status" value="1"/>
</dbReference>
<dbReference type="GO" id="GO:0004671">
    <property type="term" value="F:protein C-terminal S-isoprenylcysteine carboxyl O-methyltransferase activity"/>
    <property type="evidence" value="ECO:0007669"/>
    <property type="project" value="InterPro"/>
</dbReference>
<dbReference type="RefSeq" id="WP_166209552.1">
    <property type="nucleotide sequence ID" value="NZ_CP088285.1"/>
</dbReference>
<dbReference type="EMBL" id="JAAOLE020000001">
    <property type="protein sequence ID" value="NVI42823.1"/>
    <property type="molecule type" value="Genomic_DNA"/>
</dbReference>
<keyword evidence="4 5" id="KW-0472">Membrane</keyword>
<feature type="transmembrane region" description="Helical" evidence="5">
    <location>
        <begin position="77"/>
        <end position="95"/>
    </location>
</feature>
<evidence type="ECO:0000313" key="6">
    <source>
        <dbReference type="EMBL" id="NVI42823.1"/>
    </source>
</evidence>
<keyword evidence="3 5" id="KW-1133">Transmembrane helix</keyword>
<dbReference type="AlphaFoldDB" id="A0A973ZZJ5"/>
<dbReference type="PANTHER" id="PTHR12714">
    <property type="entry name" value="PROTEIN-S ISOPRENYLCYSTEINE O-METHYLTRANSFERASE"/>
    <property type="match status" value="1"/>
</dbReference>
<protein>
    <submittedName>
        <fullName evidence="6">Isoprenylcysteine carboxylmethyltransferase family protein</fullName>
    </submittedName>
</protein>
<reference evidence="6" key="1">
    <citation type="submission" date="2020-06" db="EMBL/GenBank/DDBJ databases">
        <title>Whole Genome Sequence of Bradyrhizobium sp. Strain 1S1.</title>
        <authorList>
            <person name="Bromfield E.S.P."/>
            <person name="Cloutier S."/>
        </authorList>
    </citation>
    <scope>NUCLEOTIDE SEQUENCE [LARGE SCALE GENOMIC DNA]</scope>
    <source>
        <strain evidence="6">1S1</strain>
    </source>
</reference>
<dbReference type="InterPro" id="IPR007269">
    <property type="entry name" value="ICMT_MeTrfase"/>
</dbReference>
<name>A0A973ZZJ5_9BRAD</name>
<proteinExistence type="predicted"/>
<feature type="transmembrane region" description="Helical" evidence="5">
    <location>
        <begin position="132"/>
        <end position="155"/>
    </location>
</feature>
<dbReference type="Pfam" id="PF04140">
    <property type="entry name" value="ICMT"/>
    <property type="match status" value="1"/>
</dbReference>
<evidence type="ECO:0000256" key="3">
    <source>
        <dbReference type="ARBA" id="ARBA00022989"/>
    </source>
</evidence>
<dbReference type="GO" id="GO:0016020">
    <property type="term" value="C:membrane"/>
    <property type="evidence" value="ECO:0007669"/>
    <property type="project" value="UniProtKB-SubCell"/>
</dbReference>
<accession>A0A973ZZJ5</accession>
<evidence type="ECO:0000256" key="1">
    <source>
        <dbReference type="ARBA" id="ARBA00004141"/>
    </source>
</evidence>
<feature type="transmembrane region" description="Helical" evidence="5">
    <location>
        <begin position="6"/>
        <end position="24"/>
    </location>
</feature>
<dbReference type="Gene3D" id="1.20.120.1630">
    <property type="match status" value="1"/>
</dbReference>